<dbReference type="InterPro" id="IPR036259">
    <property type="entry name" value="MFS_trans_sf"/>
</dbReference>
<dbReference type="SUPFAM" id="SSF103473">
    <property type="entry name" value="MFS general substrate transporter"/>
    <property type="match status" value="1"/>
</dbReference>
<evidence type="ECO:0000313" key="3">
    <source>
        <dbReference type="Proteomes" id="UP001500635"/>
    </source>
</evidence>
<feature type="transmembrane region" description="Helical" evidence="1">
    <location>
        <begin position="96"/>
        <end position="119"/>
    </location>
</feature>
<dbReference type="RefSeq" id="WP_344992503.1">
    <property type="nucleotide sequence ID" value="NZ_BAABFR010000013.1"/>
</dbReference>
<sequence>MLSERTPWPNTDADPKTVRKMRTAWAVLLFLGIVLIWTGMSDHYTAHVVAGTAMVAGFSVPLPAVLADLHRRFPARRRLRFRHPVRVIRVYPMYRFARLLTAPFGFGSGIALFAAAYSVAHPAPGDVGYTRPAAYYYLLACLGIGMGVYLLVRPGRDIEWNRIEFDDEGFAITRDLRRRQIVRWDQVRRIVPRTDAMYERPRQQARIEIRLIAPAKSFQLALVRAEYDPNDVYDYLQGALAAARAMVR</sequence>
<keyword evidence="3" id="KW-1185">Reference proteome</keyword>
<accession>A0ABP8JAN5</accession>
<name>A0ABP8JAN5_9ACTN</name>
<feature type="transmembrane region" description="Helical" evidence="1">
    <location>
        <begin position="46"/>
        <end position="69"/>
    </location>
</feature>
<evidence type="ECO:0000313" key="2">
    <source>
        <dbReference type="EMBL" id="GAA4387782.1"/>
    </source>
</evidence>
<comment type="caution">
    <text evidence="2">The sequence shown here is derived from an EMBL/GenBank/DDBJ whole genome shotgun (WGS) entry which is preliminary data.</text>
</comment>
<reference evidence="3" key="1">
    <citation type="journal article" date="2019" name="Int. J. Syst. Evol. Microbiol.">
        <title>The Global Catalogue of Microorganisms (GCM) 10K type strain sequencing project: providing services to taxonomists for standard genome sequencing and annotation.</title>
        <authorList>
            <consortium name="The Broad Institute Genomics Platform"/>
            <consortium name="The Broad Institute Genome Sequencing Center for Infectious Disease"/>
            <person name="Wu L."/>
            <person name="Ma J."/>
        </authorList>
    </citation>
    <scope>NUCLEOTIDE SEQUENCE [LARGE SCALE GENOMIC DNA]</scope>
    <source>
        <strain evidence="3">JCM 17688</strain>
    </source>
</reference>
<protein>
    <recommendedName>
        <fullName evidence="4">PH domain-containing protein</fullName>
    </recommendedName>
</protein>
<keyword evidence="1" id="KW-0472">Membrane</keyword>
<feature type="transmembrane region" description="Helical" evidence="1">
    <location>
        <begin position="21"/>
        <end position="40"/>
    </location>
</feature>
<gene>
    <name evidence="2" type="ORF">GCM10023147_12670</name>
</gene>
<keyword evidence="1" id="KW-0812">Transmembrane</keyword>
<dbReference type="Proteomes" id="UP001500635">
    <property type="component" value="Unassembled WGS sequence"/>
</dbReference>
<organism evidence="2 3">
    <name type="scientific">Tsukamurella soli</name>
    <dbReference type="NCBI Taxonomy" id="644556"/>
    <lineage>
        <taxon>Bacteria</taxon>
        <taxon>Bacillati</taxon>
        <taxon>Actinomycetota</taxon>
        <taxon>Actinomycetes</taxon>
        <taxon>Mycobacteriales</taxon>
        <taxon>Tsukamurellaceae</taxon>
        <taxon>Tsukamurella</taxon>
    </lineage>
</organism>
<evidence type="ECO:0000256" key="1">
    <source>
        <dbReference type="SAM" id="Phobius"/>
    </source>
</evidence>
<dbReference type="EMBL" id="BAABFR010000013">
    <property type="protein sequence ID" value="GAA4387782.1"/>
    <property type="molecule type" value="Genomic_DNA"/>
</dbReference>
<proteinExistence type="predicted"/>
<feature type="transmembrane region" description="Helical" evidence="1">
    <location>
        <begin position="134"/>
        <end position="152"/>
    </location>
</feature>
<evidence type="ECO:0008006" key="4">
    <source>
        <dbReference type="Google" id="ProtNLM"/>
    </source>
</evidence>
<keyword evidence="1" id="KW-1133">Transmembrane helix</keyword>